<dbReference type="Proteomes" id="UP000441399">
    <property type="component" value="Unassembled WGS sequence"/>
</dbReference>
<dbReference type="EMBL" id="CACSIO010000001">
    <property type="protein sequence ID" value="CAA0085543.1"/>
    <property type="molecule type" value="Genomic_DNA"/>
</dbReference>
<dbReference type="AlphaFoldDB" id="A0A5S9N8M8"/>
<evidence type="ECO:0000313" key="1">
    <source>
        <dbReference type="EMBL" id="CAA0085543.1"/>
    </source>
</evidence>
<evidence type="ECO:0000313" key="2">
    <source>
        <dbReference type="Proteomes" id="UP000441399"/>
    </source>
</evidence>
<name>A0A5S9N8M8_9GAMM</name>
<keyword evidence="2" id="KW-1185">Reference proteome</keyword>
<reference evidence="1 2" key="1">
    <citation type="submission" date="2019-11" db="EMBL/GenBank/DDBJ databases">
        <authorList>
            <person name="Holert J."/>
        </authorList>
    </citation>
    <scope>NUCLEOTIDE SEQUENCE [LARGE SCALE GENOMIC DNA]</scope>
    <source>
        <strain evidence="1">SB11_3</strain>
    </source>
</reference>
<sequence length="35" mass="4149">MVENFEGYHRAAFYHIDVSIIQFYLFSVKAALRVI</sequence>
<organism evidence="1 2">
    <name type="scientific">BD1-7 clade bacterium</name>
    <dbReference type="NCBI Taxonomy" id="2029982"/>
    <lineage>
        <taxon>Bacteria</taxon>
        <taxon>Pseudomonadati</taxon>
        <taxon>Pseudomonadota</taxon>
        <taxon>Gammaproteobacteria</taxon>
        <taxon>Cellvibrionales</taxon>
        <taxon>Spongiibacteraceae</taxon>
        <taxon>BD1-7 clade</taxon>
    </lineage>
</organism>
<gene>
    <name evidence="1" type="ORF">OPDIPICF_00832</name>
</gene>
<proteinExistence type="predicted"/>
<accession>A0A5S9N8M8</accession>
<protein>
    <submittedName>
        <fullName evidence="1">Uncharacterized protein</fullName>
    </submittedName>
</protein>